<dbReference type="Proteomes" id="UP000237105">
    <property type="component" value="Unassembled WGS sequence"/>
</dbReference>
<dbReference type="AlphaFoldDB" id="A0A2P5DWT0"/>
<proteinExistence type="predicted"/>
<organism evidence="1 2">
    <name type="scientific">Parasponia andersonii</name>
    <name type="common">Sponia andersonii</name>
    <dbReference type="NCBI Taxonomy" id="3476"/>
    <lineage>
        <taxon>Eukaryota</taxon>
        <taxon>Viridiplantae</taxon>
        <taxon>Streptophyta</taxon>
        <taxon>Embryophyta</taxon>
        <taxon>Tracheophyta</taxon>
        <taxon>Spermatophyta</taxon>
        <taxon>Magnoliopsida</taxon>
        <taxon>eudicotyledons</taxon>
        <taxon>Gunneridae</taxon>
        <taxon>Pentapetalae</taxon>
        <taxon>rosids</taxon>
        <taxon>fabids</taxon>
        <taxon>Rosales</taxon>
        <taxon>Cannabaceae</taxon>
        <taxon>Parasponia</taxon>
    </lineage>
</organism>
<accession>A0A2P5DWT0</accession>
<evidence type="ECO:0000313" key="1">
    <source>
        <dbReference type="EMBL" id="PON77753.1"/>
    </source>
</evidence>
<evidence type="ECO:0000313" key="2">
    <source>
        <dbReference type="Proteomes" id="UP000237105"/>
    </source>
</evidence>
<comment type="caution">
    <text evidence="1">The sequence shown here is derived from an EMBL/GenBank/DDBJ whole genome shotgun (WGS) entry which is preliminary data.</text>
</comment>
<name>A0A2P5DWT0_PARAD</name>
<sequence length="123" mass="14209">MGFFARVDVLHPVNDFACGWSRNPLWRMTASYVTDCEQRTRIFISGSCDGKASMRHSWTSVEGFGIEWVRILGIERTWASLLREFAKEQELNLGRFHEDVVCGIGMAIKIQYHMSLGMMRFNI</sequence>
<gene>
    <name evidence="1" type="ORF">PanWU01x14_025090</name>
</gene>
<keyword evidence="2" id="KW-1185">Reference proteome</keyword>
<reference evidence="2" key="1">
    <citation type="submission" date="2016-06" db="EMBL/GenBank/DDBJ databases">
        <title>Parallel loss of symbiosis genes in relatives of nitrogen-fixing non-legume Parasponia.</title>
        <authorList>
            <person name="Van Velzen R."/>
            <person name="Holmer R."/>
            <person name="Bu F."/>
            <person name="Rutten L."/>
            <person name="Van Zeijl A."/>
            <person name="Liu W."/>
            <person name="Santuari L."/>
            <person name="Cao Q."/>
            <person name="Sharma T."/>
            <person name="Shen D."/>
            <person name="Roswanjaya Y."/>
            <person name="Wardhani T."/>
            <person name="Kalhor M.S."/>
            <person name="Jansen J."/>
            <person name="Van den Hoogen J."/>
            <person name="Gungor B."/>
            <person name="Hartog M."/>
            <person name="Hontelez J."/>
            <person name="Verver J."/>
            <person name="Yang W.-C."/>
            <person name="Schijlen E."/>
            <person name="Repin R."/>
            <person name="Schilthuizen M."/>
            <person name="Schranz E."/>
            <person name="Heidstra R."/>
            <person name="Miyata K."/>
            <person name="Fedorova E."/>
            <person name="Kohlen W."/>
            <person name="Bisseling T."/>
            <person name="Smit S."/>
            <person name="Geurts R."/>
        </authorList>
    </citation>
    <scope>NUCLEOTIDE SEQUENCE [LARGE SCALE GENOMIC DNA]</scope>
    <source>
        <strain evidence="2">cv. WU1-14</strain>
    </source>
</reference>
<protein>
    <submittedName>
        <fullName evidence="1">Uncharacterized protein</fullName>
    </submittedName>
</protein>
<dbReference type="EMBL" id="JXTB01000012">
    <property type="protein sequence ID" value="PON77753.1"/>
    <property type="molecule type" value="Genomic_DNA"/>
</dbReference>